<keyword evidence="1" id="KW-0472">Membrane</keyword>
<name>H2Y6Y8_CIOSA</name>
<feature type="transmembrane region" description="Helical" evidence="1">
    <location>
        <begin position="6"/>
        <end position="28"/>
    </location>
</feature>
<dbReference type="GeneTree" id="ENSGT00660000095843"/>
<organism evidence="2 3">
    <name type="scientific">Ciona savignyi</name>
    <name type="common">Pacific transparent sea squirt</name>
    <dbReference type="NCBI Taxonomy" id="51511"/>
    <lineage>
        <taxon>Eukaryota</taxon>
        <taxon>Metazoa</taxon>
        <taxon>Chordata</taxon>
        <taxon>Tunicata</taxon>
        <taxon>Ascidiacea</taxon>
        <taxon>Phlebobranchia</taxon>
        <taxon>Cionidae</taxon>
        <taxon>Ciona</taxon>
    </lineage>
</organism>
<dbReference type="Ensembl" id="ENSCSAVT00000001097.1">
    <property type="protein sequence ID" value="ENSCSAVP00000001086.1"/>
    <property type="gene ID" value="ENSCSAVG00000000606.1"/>
</dbReference>
<evidence type="ECO:0000313" key="2">
    <source>
        <dbReference type="Ensembl" id="ENSCSAVP00000001086.1"/>
    </source>
</evidence>
<protein>
    <submittedName>
        <fullName evidence="2">Uncharacterized protein</fullName>
    </submittedName>
</protein>
<keyword evidence="1" id="KW-1133">Transmembrane helix</keyword>
<evidence type="ECO:0000313" key="3">
    <source>
        <dbReference type="Proteomes" id="UP000007875"/>
    </source>
</evidence>
<reference evidence="2" key="2">
    <citation type="submission" date="2025-08" db="UniProtKB">
        <authorList>
            <consortium name="Ensembl"/>
        </authorList>
    </citation>
    <scope>IDENTIFICATION</scope>
</reference>
<evidence type="ECO:0000256" key="1">
    <source>
        <dbReference type="SAM" id="Phobius"/>
    </source>
</evidence>
<dbReference type="Proteomes" id="UP000007875">
    <property type="component" value="Unassembled WGS sequence"/>
</dbReference>
<accession>H2Y6Y8</accession>
<reference evidence="3" key="1">
    <citation type="submission" date="2003-08" db="EMBL/GenBank/DDBJ databases">
        <authorList>
            <person name="Birren B."/>
            <person name="Nusbaum C."/>
            <person name="Abebe A."/>
            <person name="Abouelleil A."/>
            <person name="Adekoya E."/>
            <person name="Ait-zahra M."/>
            <person name="Allen N."/>
            <person name="Allen T."/>
            <person name="An P."/>
            <person name="Anderson M."/>
            <person name="Anderson S."/>
            <person name="Arachchi H."/>
            <person name="Armbruster J."/>
            <person name="Bachantsang P."/>
            <person name="Baldwin J."/>
            <person name="Barry A."/>
            <person name="Bayul T."/>
            <person name="Blitshsteyn B."/>
            <person name="Bloom T."/>
            <person name="Blye J."/>
            <person name="Boguslavskiy L."/>
            <person name="Borowsky M."/>
            <person name="Boukhgalter B."/>
            <person name="Brunache A."/>
            <person name="Butler J."/>
            <person name="Calixte N."/>
            <person name="Calvo S."/>
            <person name="Camarata J."/>
            <person name="Campo K."/>
            <person name="Chang J."/>
            <person name="Cheshatsang Y."/>
            <person name="Citroen M."/>
            <person name="Collymore A."/>
            <person name="Considine T."/>
            <person name="Cook A."/>
            <person name="Cooke P."/>
            <person name="Corum B."/>
            <person name="Cuomo C."/>
            <person name="David R."/>
            <person name="Dawoe T."/>
            <person name="Degray S."/>
            <person name="Dodge S."/>
            <person name="Dooley K."/>
            <person name="Dorje P."/>
            <person name="Dorjee K."/>
            <person name="Dorris L."/>
            <person name="Duffey N."/>
            <person name="Dupes A."/>
            <person name="Elkins T."/>
            <person name="Engels R."/>
            <person name="Erickson J."/>
            <person name="Farina A."/>
            <person name="Faro S."/>
            <person name="Ferreira P."/>
            <person name="Fischer H."/>
            <person name="Fitzgerald M."/>
            <person name="Foley K."/>
            <person name="Gage D."/>
            <person name="Galagan J."/>
            <person name="Gearin G."/>
            <person name="Gnerre S."/>
            <person name="Gnirke A."/>
            <person name="Goyette A."/>
            <person name="Graham J."/>
            <person name="Grandbois E."/>
            <person name="Gyaltsen K."/>
            <person name="Hafez N."/>
            <person name="Hagopian D."/>
            <person name="Hagos B."/>
            <person name="Hall J."/>
            <person name="Hatcher B."/>
            <person name="Heller A."/>
            <person name="Higgins H."/>
            <person name="Honan T."/>
            <person name="Horn A."/>
            <person name="Houde N."/>
            <person name="Hughes L."/>
            <person name="Hulme W."/>
            <person name="Husby E."/>
            <person name="Iliev I."/>
            <person name="Jaffe D."/>
            <person name="Jones C."/>
            <person name="Kamal M."/>
            <person name="Kamat A."/>
            <person name="Kamvysselis M."/>
            <person name="Karlsson E."/>
            <person name="Kells C."/>
            <person name="Kieu A."/>
            <person name="Kisner P."/>
            <person name="Kodira C."/>
            <person name="Kulbokas E."/>
            <person name="Labutti K."/>
            <person name="Lama D."/>
            <person name="Landers T."/>
            <person name="Leger J."/>
            <person name="Levine S."/>
            <person name="Lewis D."/>
            <person name="Lewis T."/>
            <person name="Lindblad-toh K."/>
            <person name="Liu X."/>
            <person name="Lokyitsang T."/>
            <person name="Lokyitsang Y."/>
            <person name="Lucien O."/>
            <person name="Lui A."/>
            <person name="Ma L.J."/>
            <person name="Mabbitt R."/>
            <person name="Macdonald J."/>
            <person name="Maclean C."/>
            <person name="Major J."/>
            <person name="Manning J."/>
            <person name="Marabella R."/>
            <person name="Maru K."/>
            <person name="Matthews C."/>
            <person name="Mauceli E."/>
            <person name="Mccarthy M."/>
            <person name="Mcdonough S."/>
            <person name="Mcghee T."/>
            <person name="Meldrim J."/>
            <person name="Meneus L."/>
            <person name="Mesirov J."/>
            <person name="Mihalev A."/>
            <person name="Mihova T."/>
            <person name="Mikkelsen T."/>
            <person name="Mlenga V."/>
            <person name="Moru K."/>
            <person name="Mozes J."/>
            <person name="Mulrain L."/>
            <person name="Munson G."/>
            <person name="Naylor J."/>
            <person name="Newes C."/>
            <person name="Nguyen C."/>
            <person name="Nguyen N."/>
            <person name="Nguyen T."/>
            <person name="Nicol R."/>
            <person name="Nielsen C."/>
            <person name="Nizzari M."/>
            <person name="Norbu C."/>
            <person name="Norbu N."/>
            <person name="O'donnell P."/>
            <person name="Okoawo O."/>
            <person name="O'leary S."/>
            <person name="Omotosho B."/>
            <person name="O'neill K."/>
            <person name="Osman S."/>
            <person name="Parker S."/>
            <person name="Perrin D."/>
            <person name="Phunkhang P."/>
            <person name="Piqani B."/>
            <person name="Purcell S."/>
            <person name="Rachupka T."/>
            <person name="Ramasamy U."/>
            <person name="Rameau R."/>
            <person name="Ray V."/>
            <person name="Raymond C."/>
            <person name="Retta R."/>
            <person name="Richardson S."/>
            <person name="Rise C."/>
            <person name="Rodriguez J."/>
            <person name="Rogers J."/>
            <person name="Rogov P."/>
            <person name="Rutman M."/>
            <person name="Schupbach R."/>
            <person name="Seaman C."/>
            <person name="Settipalli S."/>
            <person name="Sharpe T."/>
            <person name="Sheridan J."/>
            <person name="Sherpa N."/>
            <person name="Shi J."/>
            <person name="Smirnov S."/>
            <person name="Smith C."/>
            <person name="Sougnez C."/>
            <person name="Spencer B."/>
            <person name="Stalker J."/>
            <person name="Stange-thomann N."/>
            <person name="Stavropoulos S."/>
            <person name="Stetson K."/>
            <person name="Stone C."/>
            <person name="Stone S."/>
            <person name="Stubbs M."/>
            <person name="Talamas J."/>
            <person name="Tchuinga P."/>
            <person name="Tenzing P."/>
            <person name="Tesfaye S."/>
            <person name="Theodore J."/>
            <person name="Thoulutsang Y."/>
            <person name="Topham K."/>
            <person name="Towey S."/>
            <person name="Tsamla T."/>
            <person name="Tsomo N."/>
            <person name="Vallee D."/>
            <person name="Vassiliev H."/>
            <person name="Venkataraman V."/>
            <person name="Vinson J."/>
            <person name="Vo A."/>
            <person name="Wade C."/>
            <person name="Wang S."/>
            <person name="Wangchuk T."/>
            <person name="Wangdi T."/>
            <person name="Whittaker C."/>
            <person name="Wilkinson J."/>
            <person name="Wu Y."/>
            <person name="Wyman D."/>
            <person name="Yadav S."/>
            <person name="Yang S."/>
            <person name="Yang X."/>
            <person name="Yeager S."/>
            <person name="Yee E."/>
            <person name="Young G."/>
            <person name="Zainoun J."/>
            <person name="Zembeck L."/>
            <person name="Zimmer A."/>
            <person name="Zody M."/>
            <person name="Lander E."/>
        </authorList>
    </citation>
    <scope>NUCLEOTIDE SEQUENCE [LARGE SCALE GENOMIC DNA]</scope>
</reference>
<proteinExistence type="predicted"/>
<sequence length="120" mass="13102">PNSLISVAAYLFRIGFVLCTCSLVLGNLCQDWKSTSKSTKKDVAENVVLSLTRVKIGDSLSNGLQLSRCTRTRGLPPRIGPSVVNHLTIRATLMETILTCCAMSKHRPKMTYNQATGLYG</sequence>
<dbReference type="HOGENOM" id="CLU_2054917_0_0_1"/>
<keyword evidence="1" id="KW-0812">Transmembrane</keyword>
<reference evidence="2" key="3">
    <citation type="submission" date="2025-09" db="UniProtKB">
        <authorList>
            <consortium name="Ensembl"/>
        </authorList>
    </citation>
    <scope>IDENTIFICATION</scope>
</reference>
<keyword evidence="3" id="KW-1185">Reference proteome</keyword>
<dbReference type="AlphaFoldDB" id="H2Y6Y8"/>